<sequence>MVQHAGNVSQRAVDRGDPQVGRSRIEHHCEGLDRSAQSDLPVILGIKVVLQGLWSRGVAGWESQVVLQGLISHQQVLRAPS</sequence>
<dbReference type="AlphaFoldDB" id="A0A0E9PT93"/>
<accession>A0A0E9PT93</accession>
<feature type="compositionally biased region" description="Polar residues" evidence="1">
    <location>
        <begin position="1"/>
        <end position="10"/>
    </location>
</feature>
<name>A0A0E9PT93_ANGAN</name>
<dbReference type="EMBL" id="GBXM01101489">
    <property type="protein sequence ID" value="JAH07088.1"/>
    <property type="molecule type" value="Transcribed_RNA"/>
</dbReference>
<evidence type="ECO:0000256" key="1">
    <source>
        <dbReference type="SAM" id="MobiDB-lite"/>
    </source>
</evidence>
<proteinExistence type="predicted"/>
<feature type="region of interest" description="Disordered" evidence="1">
    <location>
        <begin position="1"/>
        <end position="25"/>
    </location>
</feature>
<organism evidence="2">
    <name type="scientific">Anguilla anguilla</name>
    <name type="common">European freshwater eel</name>
    <name type="synonym">Muraena anguilla</name>
    <dbReference type="NCBI Taxonomy" id="7936"/>
    <lineage>
        <taxon>Eukaryota</taxon>
        <taxon>Metazoa</taxon>
        <taxon>Chordata</taxon>
        <taxon>Craniata</taxon>
        <taxon>Vertebrata</taxon>
        <taxon>Euteleostomi</taxon>
        <taxon>Actinopterygii</taxon>
        <taxon>Neopterygii</taxon>
        <taxon>Teleostei</taxon>
        <taxon>Anguilliformes</taxon>
        <taxon>Anguillidae</taxon>
        <taxon>Anguilla</taxon>
    </lineage>
</organism>
<protein>
    <submittedName>
        <fullName evidence="2">Uncharacterized protein</fullName>
    </submittedName>
</protein>
<evidence type="ECO:0000313" key="2">
    <source>
        <dbReference type="EMBL" id="JAH07088.1"/>
    </source>
</evidence>
<reference evidence="2" key="2">
    <citation type="journal article" date="2015" name="Fish Shellfish Immunol.">
        <title>Early steps in the European eel (Anguilla anguilla)-Vibrio vulnificus interaction in the gills: Role of the RtxA13 toxin.</title>
        <authorList>
            <person name="Callol A."/>
            <person name="Pajuelo D."/>
            <person name="Ebbesson L."/>
            <person name="Teles M."/>
            <person name="MacKenzie S."/>
            <person name="Amaro C."/>
        </authorList>
    </citation>
    <scope>NUCLEOTIDE SEQUENCE</scope>
</reference>
<feature type="compositionally biased region" description="Basic and acidic residues" evidence="1">
    <location>
        <begin position="12"/>
        <end position="25"/>
    </location>
</feature>
<reference evidence="2" key="1">
    <citation type="submission" date="2014-11" db="EMBL/GenBank/DDBJ databases">
        <authorList>
            <person name="Amaro Gonzalez C."/>
        </authorList>
    </citation>
    <scope>NUCLEOTIDE SEQUENCE</scope>
</reference>